<dbReference type="GO" id="GO:0005886">
    <property type="term" value="C:plasma membrane"/>
    <property type="evidence" value="ECO:0007669"/>
    <property type="project" value="UniProtKB-SubCell"/>
</dbReference>
<evidence type="ECO:0000256" key="4">
    <source>
        <dbReference type="ARBA" id="ARBA00022519"/>
    </source>
</evidence>
<comment type="catalytic activity">
    <reaction evidence="14">
        <text>a ubiquinone + n Na(+)(in) + NADH + H(+) = a ubiquinol + n Na(+)(out) + NAD(+)</text>
        <dbReference type="Rhea" id="RHEA:47748"/>
        <dbReference type="Rhea" id="RHEA-COMP:9565"/>
        <dbReference type="Rhea" id="RHEA-COMP:9566"/>
        <dbReference type="ChEBI" id="CHEBI:15378"/>
        <dbReference type="ChEBI" id="CHEBI:16389"/>
        <dbReference type="ChEBI" id="CHEBI:17976"/>
        <dbReference type="ChEBI" id="CHEBI:29101"/>
        <dbReference type="ChEBI" id="CHEBI:57540"/>
        <dbReference type="ChEBI" id="CHEBI:57945"/>
        <dbReference type="EC" id="7.2.1.1"/>
    </reaction>
</comment>
<evidence type="ECO:0000256" key="5">
    <source>
        <dbReference type="ARBA" id="ARBA00022692"/>
    </source>
</evidence>
<feature type="transmembrane region" description="Helical" evidence="14">
    <location>
        <begin position="12"/>
        <end position="31"/>
    </location>
</feature>
<dbReference type="InterPro" id="IPR010967">
    <property type="entry name" value="NqrE"/>
</dbReference>
<evidence type="ECO:0000256" key="7">
    <source>
        <dbReference type="ARBA" id="ARBA00022989"/>
    </source>
</evidence>
<dbReference type="GO" id="GO:0016655">
    <property type="term" value="F:oxidoreductase activity, acting on NAD(P)H, quinone or similar compound as acceptor"/>
    <property type="evidence" value="ECO:0007669"/>
    <property type="project" value="UniProtKB-UniRule"/>
</dbReference>
<evidence type="ECO:0000256" key="14">
    <source>
        <dbReference type="HAMAP-Rule" id="MF_00429"/>
    </source>
</evidence>
<dbReference type="EMBL" id="CP049616">
    <property type="protein sequence ID" value="QII43354.1"/>
    <property type="molecule type" value="Genomic_DNA"/>
</dbReference>
<dbReference type="GO" id="GO:0022904">
    <property type="term" value="P:respiratory electron transport chain"/>
    <property type="evidence" value="ECO:0007669"/>
    <property type="project" value="InterPro"/>
</dbReference>
<keyword evidence="4" id="KW-0997">Cell inner membrane</keyword>
<proteinExistence type="inferred from homology"/>
<dbReference type="InterPro" id="IPR050133">
    <property type="entry name" value="NqrDE/RnfAE_oxidrdctase"/>
</dbReference>
<evidence type="ECO:0000256" key="11">
    <source>
        <dbReference type="ARBA" id="ARBA00023075"/>
    </source>
</evidence>
<evidence type="ECO:0000256" key="8">
    <source>
        <dbReference type="ARBA" id="ARBA00023027"/>
    </source>
</evidence>
<feature type="transmembrane region" description="Helical" evidence="14">
    <location>
        <begin position="179"/>
        <end position="200"/>
    </location>
</feature>
<comment type="subunit">
    <text evidence="14">Composed of six subunits; NqrA, NqrB, NqrC, NqrD, NqrE and NqrF.</text>
</comment>
<dbReference type="PANTHER" id="PTHR30335:SF1">
    <property type="entry name" value="NA(+)-TRANSLOCATING NADH-QUINONE REDUCTASE SUBUNIT E"/>
    <property type="match status" value="1"/>
</dbReference>
<feature type="transmembrane region" description="Helical" evidence="14">
    <location>
        <begin position="38"/>
        <end position="59"/>
    </location>
</feature>
<feature type="region of interest" description="Disordered" evidence="15">
    <location>
        <begin position="205"/>
        <end position="228"/>
    </location>
</feature>
<keyword evidence="10 14" id="KW-0406">Ion transport</keyword>
<keyword evidence="2 14" id="KW-0813">Transport</keyword>
<feature type="transmembrane region" description="Helical" evidence="14">
    <location>
        <begin position="79"/>
        <end position="104"/>
    </location>
</feature>
<dbReference type="GO" id="GO:0006814">
    <property type="term" value="P:sodium ion transport"/>
    <property type="evidence" value="ECO:0007669"/>
    <property type="project" value="UniProtKB-UniRule"/>
</dbReference>
<keyword evidence="3 14" id="KW-1003">Cell membrane</keyword>
<evidence type="ECO:0000256" key="15">
    <source>
        <dbReference type="SAM" id="MobiDB-lite"/>
    </source>
</evidence>
<evidence type="ECO:0000256" key="10">
    <source>
        <dbReference type="ARBA" id="ARBA00023065"/>
    </source>
</evidence>
<dbReference type="Proteomes" id="UP000502928">
    <property type="component" value="Chromosome"/>
</dbReference>
<organism evidence="16 17">
    <name type="scientific">Flagellimonas oceani</name>
    <dbReference type="NCBI Taxonomy" id="2698672"/>
    <lineage>
        <taxon>Bacteria</taxon>
        <taxon>Pseudomonadati</taxon>
        <taxon>Bacteroidota</taxon>
        <taxon>Flavobacteriia</taxon>
        <taxon>Flavobacteriales</taxon>
        <taxon>Flavobacteriaceae</taxon>
        <taxon>Flagellimonas</taxon>
    </lineage>
</organism>
<dbReference type="PIRSF" id="PIRSF006102">
    <property type="entry name" value="NQR_DE"/>
    <property type="match status" value="1"/>
</dbReference>
<keyword evidence="12 14" id="KW-0472">Membrane</keyword>
<keyword evidence="17" id="KW-1185">Reference proteome</keyword>
<keyword evidence="9 14" id="KW-0915">Sodium</keyword>
<dbReference type="RefSeq" id="WP_166247037.1">
    <property type="nucleotide sequence ID" value="NZ_CP049616.1"/>
</dbReference>
<dbReference type="AlphaFoldDB" id="A0A6G7IYG2"/>
<keyword evidence="6 14" id="KW-1278">Translocase</keyword>
<evidence type="ECO:0000313" key="16">
    <source>
        <dbReference type="EMBL" id="QII43354.1"/>
    </source>
</evidence>
<accession>A0A6G7IYG2</accession>
<evidence type="ECO:0000256" key="6">
    <source>
        <dbReference type="ARBA" id="ARBA00022967"/>
    </source>
</evidence>
<comment type="function">
    <text evidence="14">NQR complex catalyzes the reduction of ubiquinone-1 to ubiquinol by two successive reactions, coupled with the transport of Na(+) ions from the cytoplasm to the periplasm. NqrA to NqrE are probably involved in the second step, the conversion of ubisemiquinone to ubiquinol.</text>
</comment>
<dbReference type="EC" id="7.2.1.1" evidence="14"/>
<evidence type="ECO:0000256" key="3">
    <source>
        <dbReference type="ARBA" id="ARBA00022475"/>
    </source>
</evidence>
<keyword evidence="8 14" id="KW-0520">NAD</keyword>
<protein>
    <recommendedName>
        <fullName evidence="14">Na(+)-translocating NADH-quinone reductase subunit E</fullName>
        <shortName evidence="14">Na(+)-NQR subunit E</shortName>
        <shortName evidence="14">Na(+)-translocating NQR subunit E</shortName>
        <ecNumber evidence="14">7.2.1.1</ecNumber>
    </recommendedName>
    <alternativeName>
        <fullName evidence="14">NQR complex subunit E</fullName>
    </alternativeName>
    <alternativeName>
        <fullName evidence="14">NQR-1 subunit E</fullName>
    </alternativeName>
</protein>
<feature type="transmembrane region" description="Helical" evidence="14">
    <location>
        <begin position="146"/>
        <end position="167"/>
    </location>
</feature>
<keyword evidence="7 14" id="KW-1133">Transmembrane helix</keyword>
<name>A0A6G7IYG2_9FLAO</name>
<evidence type="ECO:0000256" key="9">
    <source>
        <dbReference type="ARBA" id="ARBA00023053"/>
    </source>
</evidence>
<keyword evidence="5 14" id="KW-0812">Transmembrane</keyword>
<dbReference type="PANTHER" id="PTHR30335">
    <property type="entry name" value="INTEGRAL MEMBRANE PROTEIN OF SOXR-REDUCING COMPLEX"/>
    <property type="match status" value="1"/>
</dbReference>
<dbReference type="HAMAP" id="MF_00429">
    <property type="entry name" value="NqrE"/>
    <property type="match status" value="1"/>
</dbReference>
<feature type="transmembrane region" description="Helical" evidence="14">
    <location>
        <begin position="111"/>
        <end position="134"/>
    </location>
</feature>
<evidence type="ECO:0000313" key="17">
    <source>
        <dbReference type="Proteomes" id="UP000502928"/>
    </source>
</evidence>
<comment type="similarity">
    <text evidence="14">Belongs to the NqrDE/RnfAE family.</text>
</comment>
<gene>
    <name evidence="14 16" type="primary">nqrE</name>
    <name evidence="16" type="ORF">GVT53_01160</name>
</gene>
<evidence type="ECO:0000256" key="12">
    <source>
        <dbReference type="ARBA" id="ARBA00023136"/>
    </source>
</evidence>
<dbReference type="GO" id="GO:0012505">
    <property type="term" value="C:endomembrane system"/>
    <property type="evidence" value="ECO:0007669"/>
    <property type="project" value="UniProtKB-SubCell"/>
</dbReference>
<keyword evidence="13 14" id="KW-0739">Sodium transport</keyword>
<dbReference type="InterPro" id="IPR003667">
    <property type="entry name" value="NqrDE/RnfAE"/>
</dbReference>
<evidence type="ECO:0000256" key="13">
    <source>
        <dbReference type="ARBA" id="ARBA00023201"/>
    </source>
</evidence>
<reference evidence="16 17" key="1">
    <citation type="submission" date="2020-02" db="EMBL/GenBank/DDBJ databases">
        <title>Complete genome of Muricauda sp. 501str8.</title>
        <authorList>
            <person name="Dong B."/>
            <person name="Zhu S."/>
            <person name="Yang J."/>
            <person name="Chen J."/>
        </authorList>
    </citation>
    <scope>NUCLEOTIDE SEQUENCE [LARGE SCALE GENOMIC DNA]</scope>
    <source>
        <strain evidence="16 17">501str8</strain>
    </source>
</reference>
<dbReference type="GO" id="GO:0009276">
    <property type="term" value="C:Gram-negative-bacterium-type cell wall"/>
    <property type="evidence" value="ECO:0007669"/>
    <property type="project" value="InterPro"/>
</dbReference>
<evidence type="ECO:0000256" key="1">
    <source>
        <dbReference type="ARBA" id="ARBA00004127"/>
    </source>
</evidence>
<dbReference type="Pfam" id="PF02508">
    <property type="entry name" value="Rnf-Nqr"/>
    <property type="match status" value="1"/>
</dbReference>
<dbReference type="NCBIfam" id="TIGR01940">
    <property type="entry name" value="nqrE"/>
    <property type="match status" value="1"/>
</dbReference>
<evidence type="ECO:0000256" key="2">
    <source>
        <dbReference type="ARBA" id="ARBA00022448"/>
    </source>
</evidence>
<keyword evidence="11 14" id="KW-0830">Ubiquinone</keyword>
<comment type="subcellular location">
    <subcellularLocation>
        <location evidence="14">Cell membrane</location>
        <topology evidence="14">Multi-pass membrane protein</topology>
    </subcellularLocation>
    <subcellularLocation>
        <location evidence="1">Endomembrane system</location>
        <topology evidence="1">Multi-pass membrane protein</topology>
    </subcellularLocation>
</comment>
<sequence length="246" mass="26951">MLEHLELFFRSIFVDNMVFAVFLGMCSYLAVSKKVSTAVGLGAAVIFVLGVTVPLNWLLDKYLLQDGALVWLGPEYADYDLSFLSFILFIATIATMVQLVEIVVEKFSPSLYNSLGIFLPLIAVNCAILGGSLFMQTRDIPNIGLALNYGVSSGIGWFLAILAIAAIREKIRYSNVPAPLRGLGITFIITGLMGIGFQSFGGMLTGDNEPPEETQTTTAETKEEKEIKKEIEDKEKAISYNEAINK</sequence>
<dbReference type="KEGG" id="mut:GVT53_01160"/>